<name>A0A6A7AR28_9PLEO</name>
<dbReference type="GO" id="GO:0016616">
    <property type="term" value="F:oxidoreductase activity, acting on the CH-OH group of donors, NAD or NADP as acceptor"/>
    <property type="evidence" value="ECO:0007669"/>
    <property type="project" value="UniProtKB-ARBA"/>
</dbReference>
<proteinExistence type="inferred from homology"/>
<keyword evidence="5" id="KW-1185">Reference proteome</keyword>
<protein>
    <submittedName>
        <fullName evidence="4">NAD(P)-binding protein</fullName>
    </submittedName>
</protein>
<dbReference type="Proteomes" id="UP000799423">
    <property type="component" value="Unassembled WGS sequence"/>
</dbReference>
<dbReference type="InterPro" id="IPR020904">
    <property type="entry name" value="Sc_DH/Rdtase_CS"/>
</dbReference>
<dbReference type="AlphaFoldDB" id="A0A6A7AR28"/>
<keyword evidence="2" id="KW-0521">NADP</keyword>
<dbReference type="InterPro" id="IPR002347">
    <property type="entry name" value="SDR_fam"/>
</dbReference>
<gene>
    <name evidence="4" type="ORF">T440DRAFT_409433</name>
</gene>
<dbReference type="PROSITE" id="PS00061">
    <property type="entry name" value="ADH_SHORT"/>
    <property type="match status" value="1"/>
</dbReference>
<dbReference type="PANTHER" id="PTHR43008">
    <property type="entry name" value="BENZIL REDUCTASE"/>
    <property type="match status" value="1"/>
</dbReference>
<dbReference type="PANTHER" id="PTHR43008:SF8">
    <property type="entry name" value="BENZIL REDUCTASE ((S)-BENZOIN FORMING) IRC24"/>
    <property type="match status" value="1"/>
</dbReference>
<dbReference type="GO" id="GO:0050664">
    <property type="term" value="F:oxidoreductase activity, acting on NAD(P)H, oxygen as acceptor"/>
    <property type="evidence" value="ECO:0007669"/>
    <property type="project" value="TreeGrafter"/>
</dbReference>
<sequence length="283" mass="31416">MAIPSQTILIVGGTAGIGLTAAEAISRRGTVLSRKVNIVTFGLGEVNTIKLEDELHADTVLKLYGDVTDEAQRRDVVRQTEENFGGIDTLVYCAGVITPIVRLQDLDIGEVKKTFDVNVFGAMAMVQLCLPHLRKSRFNNPLNTGYGKVIIMSSACDSDIMYHGWTPYCTSKAALTRFISCLAHEEPLISVQGVYPKLTRTAMVKGIFEDRYEGVMANHEIEKFKTWEEYNGESESIEPPEWCAEGVSDLALGLAEGKKSGEMGFYDEHIPWEIRKKYLKSLL</sequence>
<dbReference type="CDD" id="cd05233">
    <property type="entry name" value="SDR_c"/>
    <property type="match status" value="1"/>
</dbReference>
<evidence type="ECO:0000256" key="1">
    <source>
        <dbReference type="ARBA" id="ARBA00006484"/>
    </source>
</evidence>
<dbReference type="EMBL" id="MU006363">
    <property type="protein sequence ID" value="KAF2844807.1"/>
    <property type="molecule type" value="Genomic_DNA"/>
</dbReference>
<evidence type="ECO:0000256" key="2">
    <source>
        <dbReference type="ARBA" id="ARBA00022857"/>
    </source>
</evidence>
<organism evidence="4 5">
    <name type="scientific">Plenodomus tracheiphilus IPT5</name>
    <dbReference type="NCBI Taxonomy" id="1408161"/>
    <lineage>
        <taxon>Eukaryota</taxon>
        <taxon>Fungi</taxon>
        <taxon>Dikarya</taxon>
        <taxon>Ascomycota</taxon>
        <taxon>Pezizomycotina</taxon>
        <taxon>Dothideomycetes</taxon>
        <taxon>Pleosporomycetidae</taxon>
        <taxon>Pleosporales</taxon>
        <taxon>Pleosporineae</taxon>
        <taxon>Leptosphaeriaceae</taxon>
        <taxon>Plenodomus</taxon>
    </lineage>
</organism>
<dbReference type="Gene3D" id="3.40.50.720">
    <property type="entry name" value="NAD(P)-binding Rossmann-like Domain"/>
    <property type="match status" value="1"/>
</dbReference>
<reference evidence="4" key="1">
    <citation type="submission" date="2020-01" db="EMBL/GenBank/DDBJ databases">
        <authorList>
            <consortium name="DOE Joint Genome Institute"/>
            <person name="Haridas S."/>
            <person name="Albert R."/>
            <person name="Binder M."/>
            <person name="Bloem J."/>
            <person name="Labutti K."/>
            <person name="Salamov A."/>
            <person name="Andreopoulos B."/>
            <person name="Baker S.E."/>
            <person name="Barry K."/>
            <person name="Bills G."/>
            <person name="Bluhm B.H."/>
            <person name="Cannon C."/>
            <person name="Castanera R."/>
            <person name="Culley D.E."/>
            <person name="Daum C."/>
            <person name="Ezra D."/>
            <person name="Gonzalez J.B."/>
            <person name="Henrissat B."/>
            <person name="Kuo A."/>
            <person name="Liang C."/>
            <person name="Lipzen A."/>
            <person name="Lutzoni F."/>
            <person name="Magnuson J."/>
            <person name="Mondo S."/>
            <person name="Nolan M."/>
            <person name="Ohm R."/>
            <person name="Pangilinan J."/>
            <person name="Park H.-J."/>
            <person name="Ramirez L."/>
            <person name="Alfaro M."/>
            <person name="Sun H."/>
            <person name="Tritt A."/>
            <person name="Yoshinaga Y."/>
            <person name="Zwiers L.-H."/>
            <person name="Turgeon B.G."/>
            <person name="Goodwin S.B."/>
            <person name="Spatafora J.W."/>
            <person name="Crous P.W."/>
            <person name="Grigoriev I.V."/>
        </authorList>
    </citation>
    <scope>NUCLEOTIDE SEQUENCE</scope>
    <source>
        <strain evidence="4">IPT5</strain>
    </source>
</reference>
<keyword evidence="3" id="KW-0560">Oxidoreductase</keyword>
<dbReference type="OrthoDB" id="153074at2759"/>
<evidence type="ECO:0000256" key="3">
    <source>
        <dbReference type="ARBA" id="ARBA00023002"/>
    </source>
</evidence>
<accession>A0A6A7AR28</accession>
<dbReference type="SUPFAM" id="SSF51735">
    <property type="entry name" value="NAD(P)-binding Rossmann-fold domains"/>
    <property type="match status" value="1"/>
</dbReference>
<comment type="similarity">
    <text evidence="1">Belongs to the short-chain dehydrogenases/reductases (SDR) family.</text>
</comment>
<dbReference type="InterPro" id="IPR036291">
    <property type="entry name" value="NAD(P)-bd_dom_sf"/>
</dbReference>
<evidence type="ECO:0000313" key="5">
    <source>
        <dbReference type="Proteomes" id="UP000799423"/>
    </source>
</evidence>
<dbReference type="PRINTS" id="PR00081">
    <property type="entry name" value="GDHRDH"/>
</dbReference>
<dbReference type="Pfam" id="PF00106">
    <property type="entry name" value="adh_short"/>
    <property type="match status" value="1"/>
</dbReference>
<evidence type="ECO:0000313" key="4">
    <source>
        <dbReference type="EMBL" id="KAF2844807.1"/>
    </source>
</evidence>